<proteinExistence type="inferred from homology"/>
<dbReference type="OrthoDB" id="653656at2759"/>
<dbReference type="PROSITE" id="PS50097">
    <property type="entry name" value="BTB"/>
    <property type="match status" value="1"/>
</dbReference>
<organism evidence="6 7">
    <name type="scientific">Digitaria exilis</name>
    <dbReference type="NCBI Taxonomy" id="1010633"/>
    <lineage>
        <taxon>Eukaryota</taxon>
        <taxon>Viridiplantae</taxon>
        <taxon>Streptophyta</taxon>
        <taxon>Embryophyta</taxon>
        <taxon>Tracheophyta</taxon>
        <taxon>Spermatophyta</taxon>
        <taxon>Magnoliopsida</taxon>
        <taxon>Liliopsida</taxon>
        <taxon>Poales</taxon>
        <taxon>Poaceae</taxon>
        <taxon>PACMAD clade</taxon>
        <taxon>Panicoideae</taxon>
        <taxon>Panicodae</taxon>
        <taxon>Paniceae</taxon>
        <taxon>Anthephorinae</taxon>
        <taxon>Digitaria</taxon>
    </lineage>
</organism>
<feature type="domain" description="MATH" evidence="5">
    <location>
        <begin position="27"/>
        <end position="159"/>
    </location>
</feature>
<evidence type="ECO:0000256" key="3">
    <source>
        <dbReference type="SAM" id="MobiDB-lite"/>
    </source>
</evidence>
<gene>
    <name evidence="6" type="ORF">HU200_006637</name>
</gene>
<comment type="caution">
    <text evidence="6">The sequence shown here is derived from an EMBL/GenBank/DDBJ whole genome shotgun (WGS) entry which is preliminary data.</text>
</comment>
<dbReference type="Gene3D" id="2.60.210.10">
    <property type="entry name" value="Apoptosis, Tumor Necrosis Factor Receptor Associated Protein 2, Chain A"/>
    <property type="match status" value="2"/>
</dbReference>
<dbReference type="Gene3D" id="3.30.710.10">
    <property type="entry name" value="Potassium Channel Kv1.1, Chain A"/>
    <property type="match status" value="1"/>
</dbReference>
<evidence type="ECO:0000313" key="6">
    <source>
        <dbReference type="EMBL" id="KAF8769141.1"/>
    </source>
</evidence>
<dbReference type="SUPFAM" id="SSF49599">
    <property type="entry name" value="TRAF domain-like"/>
    <property type="match status" value="2"/>
</dbReference>
<evidence type="ECO:0000259" key="5">
    <source>
        <dbReference type="PROSITE" id="PS50144"/>
    </source>
</evidence>
<comment type="similarity">
    <text evidence="2">Belongs to the Tdpoz family.</text>
</comment>
<dbReference type="PANTHER" id="PTHR26379">
    <property type="entry name" value="BTB/POZ AND MATH DOMAIN-CONTAINING PROTEIN 1"/>
    <property type="match status" value="1"/>
</dbReference>
<dbReference type="InterPro" id="IPR045005">
    <property type="entry name" value="BPM1-6"/>
</dbReference>
<dbReference type="InterPro" id="IPR011333">
    <property type="entry name" value="SKP1/BTB/POZ_sf"/>
</dbReference>
<sequence>MASTSFFSPRRIGASSSSRGPVMKTLTTTRVYTFSSYSKAVTNLLPTGQALKSKPFDFHGRSWRIKLYPTGFIPATRDFVAVLVKCRTEPFNFTDAAVTVEILDKNSENAVFDDATAKMTTLATGDGGFSKGYVQLARRREVKAACVRDDGSVRVRCTLLIKAGPVAKPSVLPWRHVAKAEDDGDVGLPGPDSVASTSTGDSPDIVTGSYTLTITRFSQKKAYLVRGECVRSVQFRVGGSNWYIKVYPNGHDEGSKDSVTFFLARGRSVEPETTAEFAFELANFKEAGGNIKSARARVTFGKNANNSEHLVLQRPASELLQRDDRLIVRCKLGVFTGKPPCALLAEVPTIAGPPDDERSSDFLWLLKSQEFSDITYAAGGTTFRLHSCVLAARSPVFREEVRELVDNPEEHPWRYVNVEEENMTSQEFEALVHVVYTDQLPDMAYVEPTDEVVEAMLFAAARYEVPRLKLRCEQWLCTFVTPLTAADVLVTAVRYDLRKLEDACVRYATPDHVWEHVKQTEGFNRLRASWPHIWTAATDTDTDRDKDESSRDTRRCALDVLEGSRRHRQAGGRTLEAPMFDHVRRAPRPRRSHGTSSKKQRGRNNNPIMRGARRKSADERAGKCANPVRGLLPLTLLPNLPPGPDASGRRFAGSPLPDSSGIVDAAGDLRGMGYLSTVIGNPTDGSPVGTVSNLLSRSTCVLC</sequence>
<dbReference type="Pfam" id="PF24570">
    <property type="entry name" value="BACK_BPM_SPOP"/>
    <property type="match status" value="1"/>
</dbReference>
<evidence type="ECO:0000259" key="4">
    <source>
        <dbReference type="PROSITE" id="PS50097"/>
    </source>
</evidence>
<dbReference type="CDD" id="cd00121">
    <property type="entry name" value="MATH"/>
    <property type="match status" value="2"/>
</dbReference>
<dbReference type="AlphaFoldDB" id="A0A835FPC8"/>
<dbReference type="Proteomes" id="UP000636709">
    <property type="component" value="Unassembled WGS sequence"/>
</dbReference>
<feature type="compositionally biased region" description="Basic residues" evidence="3">
    <location>
        <begin position="585"/>
        <end position="602"/>
    </location>
</feature>
<dbReference type="SUPFAM" id="SSF54695">
    <property type="entry name" value="POZ domain"/>
    <property type="match status" value="1"/>
</dbReference>
<reference evidence="6" key="1">
    <citation type="submission" date="2020-07" db="EMBL/GenBank/DDBJ databases">
        <title>Genome sequence and genetic diversity analysis of an under-domesticated orphan crop, white fonio (Digitaria exilis).</title>
        <authorList>
            <person name="Bennetzen J.L."/>
            <person name="Chen S."/>
            <person name="Ma X."/>
            <person name="Wang X."/>
            <person name="Yssel A.E.J."/>
            <person name="Chaluvadi S.R."/>
            <person name="Johnson M."/>
            <person name="Gangashetty P."/>
            <person name="Hamidou F."/>
            <person name="Sanogo M.D."/>
            <person name="Zwaenepoel A."/>
            <person name="Wallace J."/>
            <person name="Van De Peer Y."/>
            <person name="Van Deynze A."/>
        </authorList>
    </citation>
    <scope>NUCLEOTIDE SEQUENCE</scope>
    <source>
        <tissue evidence="6">Leaves</tissue>
    </source>
</reference>
<dbReference type="PANTHER" id="PTHR26379:SF265">
    <property type="entry name" value="BTB DOMAIN-CONTAINING PROTEIN"/>
    <property type="match status" value="1"/>
</dbReference>
<accession>A0A835FPC8</accession>
<dbReference type="InterPro" id="IPR008974">
    <property type="entry name" value="TRAF-like"/>
</dbReference>
<keyword evidence="7" id="KW-1185">Reference proteome</keyword>
<dbReference type="GO" id="GO:0016567">
    <property type="term" value="P:protein ubiquitination"/>
    <property type="evidence" value="ECO:0007669"/>
    <property type="project" value="InterPro"/>
</dbReference>
<dbReference type="Pfam" id="PF22486">
    <property type="entry name" value="MATH_2"/>
    <property type="match status" value="1"/>
</dbReference>
<dbReference type="InterPro" id="IPR056423">
    <property type="entry name" value="BACK_BPM_SPOP"/>
</dbReference>
<dbReference type="InterPro" id="IPR002083">
    <property type="entry name" value="MATH/TRAF_dom"/>
</dbReference>
<evidence type="ECO:0000313" key="7">
    <source>
        <dbReference type="Proteomes" id="UP000636709"/>
    </source>
</evidence>
<feature type="domain" description="MATH" evidence="5">
    <location>
        <begin position="207"/>
        <end position="332"/>
    </location>
</feature>
<feature type="domain" description="BTB" evidence="4">
    <location>
        <begin position="372"/>
        <end position="440"/>
    </location>
</feature>
<evidence type="ECO:0000256" key="2">
    <source>
        <dbReference type="ARBA" id="ARBA00010846"/>
    </source>
</evidence>
<dbReference type="InterPro" id="IPR000210">
    <property type="entry name" value="BTB/POZ_dom"/>
</dbReference>
<feature type="region of interest" description="Disordered" evidence="3">
    <location>
        <begin position="182"/>
        <end position="201"/>
    </location>
</feature>
<evidence type="ECO:0000256" key="1">
    <source>
        <dbReference type="ARBA" id="ARBA00004906"/>
    </source>
</evidence>
<dbReference type="PROSITE" id="PS50144">
    <property type="entry name" value="MATH"/>
    <property type="match status" value="2"/>
</dbReference>
<comment type="pathway">
    <text evidence="1">Protein modification; protein ubiquitination.</text>
</comment>
<feature type="region of interest" description="Disordered" evidence="3">
    <location>
        <begin position="558"/>
        <end position="622"/>
    </location>
</feature>
<dbReference type="SMART" id="SM00225">
    <property type="entry name" value="BTB"/>
    <property type="match status" value="1"/>
</dbReference>
<dbReference type="EMBL" id="JACEFO010000450">
    <property type="protein sequence ID" value="KAF8769141.1"/>
    <property type="molecule type" value="Genomic_DNA"/>
</dbReference>
<name>A0A835FPC8_9POAL</name>
<dbReference type="Pfam" id="PF00651">
    <property type="entry name" value="BTB"/>
    <property type="match status" value="1"/>
</dbReference>
<protein>
    <submittedName>
        <fullName evidence="6">Uncharacterized protein</fullName>
    </submittedName>
</protein>